<organism evidence="1 2">
    <name type="scientific">Candidatus Mycoplasma haematohominis</name>
    <dbReference type="NCBI Taxonomy" id="1494318"/>
    <lineage>
        <taxon>Bacteria</taxon>
        <taxon>Bacillati</taxon>
        <taxon>Mycoplasmatota</taxon>
        <taxon>Mollicutes</taxon>
        <taxon>Mycoplasmataceae</taxon>
        <taxon>Mycoplasma</taxon>
    </lineage>
</organism>
<evidence type="ECO:0000313" key="1">
    <source>
        <dbReference type="EMBL" id="GCE63139.1"/>
    </source>
</evidence>
<dbReference type="Proteomes" id="UP000324831">
    <property type="component" value="Unassembled WGS sequence"/>
</dbReference>
<comment type="caution">
    <text evidence="1">The sequence shown here is derived from an EMBL/GenBank/DDBJ whole genome shotgun (WGS) entry which is preliminary data.</text>
</comment>
<dbReference type="AlphaFoldDB" id="A0A478FRS5"/>
<evidence type="ECO:0000313" key="2">
    <source>
        <dbReference type="Proteomes" id="UP000324831"/>
    </source>
</evidence>
<name>A0A478FRS5_9MOLU</name>
<protein>
    <submittedName>
        <fullName evidence="1">Uncharacterized protein</fullName>
    </submittedName>
</protein>
<accession>A0A478FRS5</accession>
<proteinExistence type="predicted"/>
<sequence>MFPGEDMRTVAKIVECLSGDSPQLKELSGSSGVSDAGWRLDYGSSTSYLGRLGGERDDTFANERHGYGEIRIDGVSYSSFDLHSSFQEQEDENFHLYEISEEGKDIEEDKEVFVERKVETVLLSVPEEKEKPKDLEEAVERLKSQAKKNGDWQKYEDLFKRLEELVREARQSLRRDIGEGLFNADFFLAKILVSDDKDIDFGELEEIIKAYDEKD</sequence>
<dbReference type="RefSeq" id="WP_216082740.1">
    <property type="nucleotide sequence ID" value="NZ_CACTIB010000007.1"/>
</dbReference>
<dbReference type="EMBL" id="BIMN01000001">
    <property type="protein sequence ID" value="GCE63139.1"/>
    <property type="molecule type" value="Genomic_DNA"/>
</dbReference>
<gene>
    <name evidence="1" type="ORF">MHSWG343_01170</name>
</gene>
<reference evidence="1 2" key="1">
    <citation type="submission" date="2019-01" db="EMBL/GenBank/DDBJ databases">
        <title>Draft genome sequences of Candidatus Mycoplasma haemohominis SWG34-3 identified from a patient with pyrexia, anemia and liver dysfunction.</title>
        <authorList>
            <person name="Sekizuka T."/>
            <person name="Hattori N."/>
            <person name="Katano H."/>
            <person name="Takuma T."/>
            <person name="Ito T."/>
            <person name="Arai N."/>
            <person name="Yanai R."/>
            <person name="Ishii S."/>
            <person name="Miura Y."/>
            <person name="Tokunaga T."/>
            <person name="Watanabe H."/>
            <person name="Nomura N."/>
            <person name="Eguchi J."/>
            <person name="Arai T."/>
            <person name="Hasegawa H."/>
            <person name="Nakamaki T."/>
            <person name="Wakita T."/>
            <person name="Niki Y."/>
            <person name="Kuroda M."/>
        </authorList>
    </citation>
    <scope>NUCLEOTIDE SEQUENCE [LARGE SCALE GENOMIC DNA]</scope>
    <source>
        <strain evidence="1">SWG34-3</strain>
    </source>
</reference>